<organism evidence="8">
    <name type="scientific">Hirondellea gigas</name>
    <dbReference type="NCBI Taxonomy" id="1518452"/>
    <lineage>
        <taxon>Eukaryota</taxon>
        <taxon>Metazoa</taxon>
        <taxon>Ecdysozoa</taxon>
        <taxon>Arthropoda</taxon>
        <taxon>Crustacea</taxon>
        <taxon>Multicrustacea</taxon>
        <taxon>Malacostraca</taxon>
        <taxon>Eumalacostraca</taxon>
        <taxon>Peracarida</taxon>
        <taxon>Amphipoda</taxon>
        <taxon>Amphilochidea</taxon>
        <taxon>Lysianassida</taxon>
        <taxon>Lysianassidira</taxon>
        <taxon>Lysianassoidea</taxon>
        <taxon>Lysianassidae</taxon>
        <taxon>Hirondellea</taxon>
    </lineage>
</organism>
<evidence type="ECO:0000256" key="5">
    <source>
        <dbReference type="ARBA" id="ARBA00023014"/>
    </source>
</evidence>
<dbReference type="GO" id="GO:0140647">
    <property type="term" value="P:P450-containing electron transport chain"/>
    <property type="evidence" value="ECO:0007669"/>
    <property type="project" value="InterPro"/>
</dbReference>
<keyword evidence="2" id="KW-0001">2Fe-2S</keyword>
<dbReference type="InterPro" id="IPR001041">
    <property type="entry name" value="2Fe-2S_ferredoxin-type"/>
</dbReference>
<keyword evidence="5" id="KW-0411">Iron-sulfur</keyword>
<dbReference type="GO" id="GO:0046872">
    <property type="term" value="F:metal ion binding"/>
    <property type="evidence" value="ECO:0007669"/>
    <property type="project" value="UniProtKB-KW"/>
</dbReference>
<dbReference type="PRINTS" id="PR00355">
    <property type="entry name" value="ADRENODOXIN"/>
</dbReference>
<dbReference type="InterPro" id="IPR001055">
    <property type="entry name" value="Adrenodoxin-like"/>
</dbReference>
<dbReference type="Pfam" id="PF00111">
    <property type="entry name" value="Fer2"/>
    <property type="match status" value="1"/>
</dbReference>
<protein>
    <submittedName>
        <fullName evidence="8">Adrenodoxin-like protein</fullName>
    </submittedName>
</protein>
<dbReference type="InterPro" id="IPR012675">
    <property type="entry name" value="Beta-grasp_dom_sf"/>
</dbReference>
<reference evidence="8" key="1">
    <citation type="submission" date="2017-11" db="EMBL/GenBank/DDBJ databases">
        <title>The sensing device of the deep-sea amphipod.</title>
        <authorList>
            <person name="Kobayashi H."/>
            <person name="Nagahama T."/>
            <person name="Arai W."/>
            <person name="Sasagawa Y."/>
            <person name="Umeda M."/>
            <person name="Hayashi T."/>
            <person name="Nikaido I."/>
            <person name="Watanabe H."/>
            <person name="Oguri K."/>
            <person name="Kitazato H."/>
            <person name="Fujioka K."/>
            <person name="Kido Y."/>
            <person name="Takami H."/>
        </authorList>
    </citation>
    <scope>NUCLEOTIDE SEQUENCE</scope>
    <source>
        <tissue evidence="8">Whole body</tissue>
    </source>
</reference>
<proteinExistence type="evidence at transcript level"/>
<dbReference type="AlphaFoldDB" id="A0A6A7FVZ6"/>
<evidence type="ECO:0000256" key="1">
    <source>
        <dbReference type="ARBA" id="ARBA00010914"/>
    </source>
</evidence>
<dbReference type="EMBL" id="IACT01003512">
    <property type="protein sequence ID" value="LAC22751.1"/>
    <property type="molecule type" value="mRNA"/>
</dbReference>
<name>A0A6A7FVZ6_9CRUS</name>
<comment type="similarity">
    <text evidence="1">Belongs to the adrenodoxin/putidaredoxin family.</text>
</comment>
<dbReference type="PROSITE" id="PS51085">
    <property type="entry name" value="2FE2S_FER_2"/>
    <property type="match status" value="1"/>
</dbReference>
<keyword evidence="4" id="KW-0408">Iron</keyword>
<dbReference type="GO" id="GO:0009055">
    <property type="term" value="F:electron transfer activity"/>
    <property type="evidence" value="ECO:0007669"/>
    <property type="project" value="TreeGrafter"/>
</dbReference>
<dbReference type="PANTHER" id="PTHR23426">
    <property type="entry name" value="FERREDOXIN/ADRENODOXIN"/>
    <property type="match status" value="1"/>
</dbReference>
<sequence length="195" mass="22224">MSQSIALLRCNRIFKQTIGLVMRRLVHNEFRTAFSLSNCNTVLSFSQPRFLSTTTKYLHGEYERLPPKSEEDVVNITVVDRDGIEFAIRGKVGDNVMMLAQNHDVDIEGACEASLACCTCHVYVEDPYFERLDEADMKEEDLLDMAPFLAENSRLSCQIVLRKDLDGMQVRLPVGTRNMRVDTKGQQAQQEADER</sequence>
<evidence type="ECO:0000313" key="8">
    <source>
        <dbReference type="EMBL" id="LAC22751.1"/>
    </source>
</evidence>
<keyword evidence="3" id="KW-0479">Metal-binding</keyword>
<dbReference type="GO" id="GO:0005739">
    <property type="term" value="C:mitochondrion"/>
    <property type="evidence" value="ECO:0007669"/>
    <property type="project" value="TreeGrafter"/>
</dbReference>
<dbReference type="Gene3D" id="3.10.20.30">
    <property type="match status" value="1"/>
</dbReference>
<dbReference type="GO" id="GO:0051537">
    <property type="term" value="F:2 iron, 2 sulfur cluster binding"/>
    <property type="evidence" value="ECO:0007669"/>
    <property type="project" value="UniProtKB-KW"/>
</dbReference>
<evidence type="ECO:0000256" key="3">
    <source>
        <dbReference type="ARBA" id="ARBA00022723"/>
    </source>
</evidence>
<evidence type="ECO:0000256" key="2">
    <source>
        <dbReference type="ARBA" id="ARBA00022714"/>
    </source>
</evidence>
<dbReference type="PANTHER" id="PTHR23426:SF65">
    <property type="entry name" value="FERREDOXIN-2, MITOCHONDRIAL"/>
    <property type="match status" value="1"/>
</dbReference>
<dbReference type="SUPFAM" id="SSF54292">
    <property type="entry name" value="2Fe-2S ferredoxin-like"/>
    <property type="match status" value="1"/>
</dbReference>
<feature type="domain" description="2Fe-2S ferredoxin-type" evidence="7">
    <location>
        <begin position="74"/>
        <end position="176"/>
    </location>
</feature>
<dbReference type="InterPro" id="IPR036010">
    <property type="entry name" value="2Fe-2S_ferredoxin-like_sf"/>
</dbReference>
<evidence type="ECO:0000259" key="7">
    <source>
        <dbReference type="PROSITE" id="PS51085"/>
    </source>
</evidence>
<evidence type="ECO:0000256" key="4">
    <source>
        <dbReference type="ARBA" id="ARBA00023004"/>
    </source>
</evidence>
<accession>A0A6A7FVZ6</accession>
<evidence type="ECO:0000256" key="6">
    <source>
        <dbReference type="ARBA" id="ARBA00034078"/>
    </source>
</evidence>
<comment type="cofactor">
    <cofactor evidence="6">
        <name>[2Fe-2S] cluster</name>
        <dbReference type="ChEBI" id="CHEBI:190135"/>
    </cofactor>
</comment>